<dbReference type="InterPro" id="IPR000109">
    <property type="entry name" value="POT_fam"/>
</dbReference>
<dbReference type="OMA" id="HENSECT"/>
<evidence type="ECO:0000256" key="3">
    <source>
        <dbReference type="ARBA" id="ARBA00022692"/>
    </source>
</evidence>
<reference evidence="8" key="1">
    <citation type="submission" date="2016-11" db="EMBL/GenBank/DDBJ databases">
        <title>The genome of Nicotiana attenuata.</title>
        <authorList>
            <person name="Xu S."/>
            <person name="Brockmoeller T."/>
            <person name="Gaquerel E."/>
            <person name="Navarro A."/>
            <person name="Kuhl H."/>
            <person name="Gase K."/>
            <person name="Ling Z."/>
            <person name="Zhou W."/>
            <person name="Kreitzer C."/>
            <person name="Stanke M."/>
            <person name="Tang H."/>
            <person name="Lyons E."/>
            <person name="Pandey P."/>
            <person name="Pandey S.P."/>
            <person name="Timmermann B."/>
            <person name="Baldwin I.T."/>
        </authorList>
    </citation>
    <scope>NUCLEOTIDE SEQUENCE [LARGE SCALE GENOMIC DNA]</scope>
    <source>
        <strain evidence="8">UT</strain>
    </source>
</reference>
<dbReference type="SMR" id="A0A1J6IHB1"/>
<dbReference type="GO" id="GO:0022857">
    <property type="term" value="F:transmembrane transporter activity"/>
    <property type="evidence" value="ECO:0007669"/>
    <property type="project" value="InterPro"/>
</dbReference>
<organism evidence="8 9">
    <name type="scientific">Nicotiana attenuata</name>
    <name type="common">Coyote tobacco</name>
    <dbReference type="NCBI Taxonomy" id="49451"/>
    <lineage>
        <taxon>Eukaryota</taxon>
        <taxon>Viridiplantae</taxon>
        <taxon>Streptophyta</taxon>
        <taxon>Embryophyta</taxon>
        <taxon>Tracheophyta</taxon>
        <taxon>Spermatophyta</taxon>
        <taxon>Magnoliopsida</taxon>
        <taxon>eudicotyledons</taxon>
        <taxon>Gunneridae</taxon>
        <taxon>Pentapetalae</taxon>
        <taxon>asterids</taxon>
        <taxon>lamiids</taxon>
        <taxon>Solanales</taxon>
        <taxon>Solanaceae</taxon>
        <taxon>Nicotianoideae</taxon>
        <taxon>Nicotianeae</taxon>
        <taxon>Nicotiana</taxon>
    </lineage>
</organism>
<dbReference type="PANTHER" id="PTHR11654">
    <property type="entry name" value="OLIGOPEPTIDE TRANSPORTER-RELATED"/>
    <property type="match status" value="1"/>
</dbReference>
<feature type="transmembrane region" description="Helical" evidence="7">
    <location>
        <begin position="214"/>
        <end position="239"/>
    </location>
</feature>
<comment type="similarity">
    <text evidence="2">Belongs to the major facilitator superfamily. Proton-dependent oligopeptide transporter (POT/PTR) (TC 2.A.17) family.</text>
</comment>
<evidence type="ECO:0000256" key="4">
    <source>
        <dbReference type="ARBA" id="ARBA00022989"/>
    </source>
</evidence>
<keyword evidence="9" id="KW-1185">Reference proteome</keyword>
<dbReference type="Gramene" id="OIS98290">
    <property type="protein sequence ID" value="OIS98290"/>
    <property type="gene ID" value="A4A49_37641"/>
</dbReference>
<evidence type="ECO:0000256" key="1">
    <source>
        <dbReference type="ARBA" id="ARBA00004141"/>
    </source>
</evidence>
<evidence type="ECO:0000313" key="9">
    <source>
        <dbReference type="Proteomes" id="UP000187609"/>
    </source>
</evidence>
<dbReference type="GO" id="GO:0016020">
    <property type="term" value="C:membrane"/>
    <property type="evidence" value="ECO:0007669"/>
    <property type="project" value="UniProtKB-SubCell"/>
</dbReference>
<keyword evidence="4 7" id="KW-1133">Transmembrane helix</keyword>
<evidence type="ECO:0000256" key="7">
    <source>
        <dbReference type="SAM" id="Phobius"/>
    </source>
</evidence>
<evidence type="ECO:0000256" key="6">
    <source>
        <dbReference type="ARBA" id="ARBA00044504"/>
    </source>
</evidence>
<evidence type="ECO:0000256" key="2">
    <source>
        <dbReference type="ARBA" id="ARBA00005982"/>
    </source>
</evidence>
<dbReference type="Proteomes" id="UP000187609">
    <property type="component" value="Unassembled WGS sequence"/>
</dbReference>
<accession>A0A1J6IHB1</accession>
<keyword evidence="3 7" id="KW-0812">Transmembrane</keyword>
<feature type="transmembrane region" description="Helical" evidence="7">
    <location>
        <begin position="74"/>
        <end position="91"/>
    </location>
</feature>
<evidence type="ECO:0000256" key="5">
    <source>
        <dbReference type="ARBA" id="ARBA00023136"/>
    </source>
</evidence>
<dbReference type="Gene3D" id="1.20.1250.20">
    <property type="entry name" value="MFS general substrate transporter like domains"/>
    <property type="match status" value="1"/>
</dbReference>
<comment type="similarity">
    <text evidence="6">Belongs to the major facilitator superfamily. Phosphate:H(+) symporter (TC 2.A.1.9) family.</text>
</comment>
<dbReference type="InterPro" id="IPR036259">
    <property type="entry name" value="MFS_trans_sf"/>
</dbReference>
<feature type="transmembrane region" description="Helical" evidence="7">
    <location>
        <begin position="185"/>
        <end position="208"/>
    </location>
</feature>
<comment type="caution">
    <text evidence="8">The sequence shown here is derived from an EMBL/GenBank/DDBJ whole genome shotgun (WGS) entry which is preliminary data.</text>
</comment>
<sequence length="328" mass="36401">QDKTQLLEGKVDWRGRIATKDKHGGQGPSSLILGTFACENMASLVLGVTLVTYFNGVMHYDVADAATQVTNYSGTSYILTVLVAILADTYIGRFKAVLISCWIEFLGLGLLAFQAHYSKYKPPQNCNILDPTSTCEKVGGKNAAFLFIALYLVALGSAGIKSALPSHGADQFDENDKKEALQMSSFFNWLLLAVCIGGSISTTFIVWIQENKGWDWGFFVSTMAMFLGAIIFCVGLPWYRIFVIKGSSAITEIFQVYVAAIRNRNLQLPEDSADLYEIDEDNEAAIPAEFLPHTDTYKYKYRVQKSASDQDDSRVYALMEMKKSQVEN</sequence>
<proteinExistence type="inferred from homology"/>
<gene>
    <name evidence="8" type="primary">NPF4.5_4</name>
    <name evidence="8" type="ORF">A4A49_37641</name>
</gene>
<feature type="transmembrane region" description="Helical" evidence="7">
    <location>
        <begin position="96"/>
        <end position="115"/>
    </location>
</feature>
<feature type="non-terminal residue" evidence="8">
    <location>
        <position position="1"/>
    </location>
</feature>
<keyword evidence="5 7" id="KW-0472">Membrane</keyword>
<dbReference type="EMBL" id="MJEQ01037191">
    <property type="protein sequence ID" value="OIS98290.1"/>
    <property type="molecule type" value="Genomic_DNA"/>
</dbReference>
<dbReference type="SUPFAM" id="SSF103473">
    <property type="entry name" value="MFS general substrate transporter"/>
    <property type="match status" value="1"/>
</dbReference>
<feature type="transmembrane region" description="Helical" evidence="7">
    <location>
        <begin position="31"/>
        <end position="54"/>
    </location>
</feature>
<comment type="subcellular location">
    <subcellularLocation>
        <location evidence="1">Membrane</location>
        <topology evidence="1">Multi-pass membrane protein</topology>
    </subcellularLocation>
</comment>
<protein>
    <submittedName>
        <fullName evidence="8">Protein nrt1 ptr family 4.5</fullName>
    </submittedName>
</protein>
<feature type="transmembrane region" description="Helical" evidence="7">
    <location>
        <begin position="143"/>
        <end position="164"/>
    </location>
</feature>
<dbReference type="Pfam" id="PF00854">
    <property type="entry name" value="PTR2"/>
    <property type="match status" value="1"/>
</dbReference>
<name>A0A1J6IHB1_NICAT</name>
<evidence type="ECO:0000313" key="8">
    <source>
        <dbReference type="EMBL" id="OIS98290.1"/>
    </source>
</evidence>
<dbReference type="AlphaFoldDB" id="A0A1J6IHB1"/>